<gene>
    <name evidence="1" type="ORF">NDU88_002177</name>
</gene>
<dbReference type="Proteomes" id="UP001066276">
    <property type="component" value="Chromosome 3_1"/>
</dbReference>
<evidence type="ECO:0000313" key="2">
    <source>
        <dbReference type="Proteomes" id="UP001066276"/>
    </source>
</evidence>
<evidence type="ECO:0000313" key="1">
    <source>
        <dbReference type="EMBL" id="KAJ1185384.1"/>
    </source>
</evidence>
<proteinExistence type="predicted"/>
<comment type="caution">
    <text evidence="1">The sequence shown here is derived from an EMBL/GenBank/DDBJ whole genome shotgun (WGS) entry which is preliminary data.</text>
</comment>
<reference evidence="1" key="1">
    <citation type="journal article" date="2022" name="bioRxiv">
        <title>Sequencing and chromosome-scale assembly of the giantPleurodeles waltlgenome.</title>
        <authorList>
            <person name="Brown T."/>
            <person name="Elewa A."/>
            <person name="Iarovenko S."/>
            <person name="Subramanian E."/>
            <person name="Araus A.J."/>
            <person name="Petzold A."/>
            <person name="Susuki M."/>
            <person name="Suzuki K.-i.T."/>
            <person name="Hayashi T."/>
            <person name="Toyoda A."/>
            <person name="Oliveira C."/>
            <person name="Osipova E."/>
            <person name="Leigh N.D."/>
            <person name="Simon A."/>
            <person name="Yun M.H."/>
        </authorList>
    </citation>
    <scope>NUCLEOTIDE SEQUENCE</scope>
    <source>
        <strain evidence="1">20211129_DDA</strain>
        <tissue evidence="1">Liver</tissue>
    </source>
</reference>
<sequence>MWSPSFFSFFERKQPIRRLFCGDMRPPRHVGVVEARAPHSLFAGIELRQVGSAHPRRQCRVLPRIGLGRLMPVSSTTTEESCGVLADIRHRTAVL</sequence>
<dbReference type="EMBL" id="JANPWB010000005">
    <property type="protein sequence ID" value="KAJ1185384.1"/>
    <property type="molecule type" value="Genomic_DNA"/>
</dbReference>
<name>A0AAV7UAH7_PLEWA</name>
<protein>
    <submittedName>
        <fullName evidence="1">Uncharacterized protein</fullName>
    </submittedName>
</protein>
<keyword evidence="2" id="KW-1185">Reference proteome</keyword>
<dbReference type="AlphaFoldDB" id="A0AAV7UAH7"/>
<accession>A0AAV7UAH7</accession>
<organism evidence="1 2">
    <name type="scientific">Pleurodeles waltl</name>
    <name type="common">Iberian ribbed newt</name>
    <dbReference type="NCBI Taxonomy" id="8319"/>
    <lineage>
        <taxon>Eukaryota</taxon>
        <taxon>Metazoa</taxon>
        <taxon>Chordata</taxon>
        <taxon>Craniata</taxon>
        <taxon>Vertebrata</taxon>
        <taxon>Euteleostomi</taxon>
        <taxon>Amphibia</taxon>
        <taxon>Batrachia</taxon>
        <taxon>Caudata</taxon>
        <taxon>Salamandroidea</taxon>
        <taxon>Salamandridae</taxon>
        <taxon>Pleurodelinae</taxon>
        <taxon>Pleurodeles</taxon>
    </lineage>
</organism>